<evidence type="ECO:0000313" key="2">
    <source>
        <dbReference type="WBParaSite" id="SPAL_0000708000.1"/>
    </source>
</evidence>
<keyword evidence="1" id="KW-1185">Reference proteome</keyword>
<proteinExistence type="predicted"/>
<protein>
    <submittedName>
        <fullName evidence="2">Lipoprotein</fullName>
    </submittedName>
</protein>
<organism evidence="1 2">
    <name type="scientific">Strongyloides papillosus</name>
    <name type="common">Intestinal threadworm</name>
    <dbReference type="NCBI Taxonomy" id="174720"/>
    <lineage>
        <taxon>Eukaryota</taxon>
        <taxon>Metazoa</taxon>
        <taxon>Ecdysozoa</taxon>
        <taxon>Nematoda</taxon>
        <taxon>Chromadorea</taxon>
        <taxon>Rhabditida</taxon>
        <taxon>Tylenchina</taxon>
        <taxon>Panagrolaimomorpha</taxon>
        <taxon>Strongyloidoidea</taxon>
        <taxon>Strongyloididae</taxon>
        <taxon>Strongyloides</taxon>
    </lineage>
</organism>
<dbReference type="AlphaFoldDB" id="A0A0N5BMD9"/>
<sequence>MWTQGIGSVVLQTTNELTVEMSVSIKNYYYSRLLVSATIYETGRDGAIKSRIPYSKQVNQQEFNNGLAVNYKQMVLQLKFKE</sequence>
<dbReference type="WBParaSite" id="SPAL_0000708000.1">
    <property type="protein sequence ID" value="SPAL_0000708000.1"/>
    <property type="gene ID" value="SPAL_0000708000"/>
</dbReference>
<dbReference type="Proteomes" id="UP000046392">
    <property type="component" value="Unplaced"/>
</dbReference>
<name>A0A0N5BMD9_STREA</name>
<accession>A0A0N5BMD9</accession>
<reference evidence="2" key="1">
    <citation type="submission" date="2017-02" db="UniProtKB">
        <authorList>
            <consortium name="WormBaseParasite"/>
        </authorList>
    </citation>
    <scope>IDENTIFICATION</scope>
</reference>
<evidence type="ECO:0000313" key="1">
    <source>
        <dbReference type="Proteomes" id="UP000046392"/>
    </source>
</evidence>